<evidence type="ECO:0000256" key="4">
    <source>
        <dbReference type="ARBA" id="ARBA00022692"/>
    </source>
</evidence>
<reference evidence="10 11" key="1">
    <citation type="submission" date="2023-07" db="EMBL/GenBank/DDBJ databases">
        <title>Functional and genomic diversity of the sorghum phyllosphere microbiome.</title>
        <authorList>
            <person name="Shade A."/>
        </authorList>
    </citation>
    <scope>NUCLEOTIDE SEQUENCE [LARGE SCALE GENOMIC DNA]</scope>
    <source>
        <strain evidence="10 11">SORGH_AS_0887</strain>
    </source>
</reference>
<keyword evidence="11" id="KW-1185">Reference proteome</keyword>
<keyword evidence="7 9" id="KW-0472">Membrane</keyword>
<dbReference type="PANTHER" id="PTHR33281">
    <property type="entry name" value="UPF0187 PROTEIN YNEE"/>
    <property type="match status" value="1"/>
</dbReference>
<feature type="transmembrane region" description="Helical" evidence="9">
    <location>
        <begin position="47"/>
        <end position="70"/>
    </location>
</feature>
<evidence type="ECO:0000256" key="1">
    <source>
        <dbReference type="ARBA" id="ARBA00004651"/>
    </source>
</evidence>
<evidence type="ECO:0000256" key="7">
    <source>
        <dbReference type="ARBA" id="ARBA00023136"/>
    </source>
</evidence>
<dbReference type="RefSeq" id="WP_307002177.1">
    <property type="nucleotide sequence ID" value="NZ_JAUTBK010000002.1"/>
</dbReference>
<feature type="transmembrane region" description="Helical" evidence="9">
    <location>
        <begin position="20"/>
        <end position="41"/>
    </location>
</feature>
<comment type="similarity">
    <text evidence="8">Belongs to the anion channel-forming bestrophin (TC 1.A.46) family.</text>
</comment>
<keyword evidence="4 9" id="KW-0812">Transmembrane</keyword>
<dbReference type="Pfam" id="PF25539">
    <property type="entry name" value="Bestrophin_2"/>
    <property type="match status" value="1"/>
</dbReference>
<gene>
    <name evidence="10" type="ORF">QE380_000741</name>
</gene>
<keyword evidence="2" id="KW-0813">Transport</keyword>
<evidence type="ECO:0000256" key="9">
    <source>
        <dbReference type="SAM" id="Phobius"/>
    </source>
</evidence>
<dbReference type="InterPro" id="IPR044669">
    <property type="entry name" value="YneE/VCCN1/2-like"/>
</dbReference>
<comment type="caution">
    <text evidence="10">The sequence shown here is derived from an EMBL/GenBank/DDBJ whole genome shotgun (WGS) entry which is preliminary data.</text>
</comment>
<dbReference type="PANTHER" id="PTHR33281:SF19">
    <property type="entry name" value="VOLTAGE-DEPENDENT ANION CHANNEL-FORMING PROTEIN YNEE"/>
    <property type="match status" value="1"/>
</dbReference>
<evidence type="ECO:0000256" key="3">
    <source>
        <dbReference type="ARBA" id="ARBA00022475"/>
    </source>
</evidence>
<evidence type="ECO:0000313" key="10">
    <source>
        <dbReference type="EMBL" id="MDQ1207818.1"/>
    </source>
</evidence>
<evidence type="ECO:0000256" key="2">
    <source>
        <dbReference type="ARBA" id="ARBA00022448"/>
    </source>
</evidence>
<organism evidence="10 11">
    <name type="scientific">Acinetobacter baylyi</name>
    <dbReference type="NCBI Taxonomy" id="202950"/>
    <lineage>
        <taxon>Bacteria</taxon>
        <taxon>Pseudomonadati</taxon>
        <taxon>Pseudomonadota</taxon>
        <taxon>Gammaproteobacteria</taxon>
        <taxon>Moraxellales</taxon>
        <taxon>Moraxellaceae</taxon>
        <taxon>Acinetobacter</taxon>
    </lineage>
</organism>
<evidence type="ECO:0000313" key="11">
    <source>
        <dbReference type="Proteomes" id="UP001233360"/>
    </source>
</evidence>
<evidence type="ECO:0000256" key="8">
    <source>
        <dbReference type="ARBA" id="ARBA00034708"/>
    </source>
</evidence>
<comment type="subcellular location">
    <subcellularLocation>
        <location evidence="1">Cell membrane</location>
        <topology evidence="1">Multi-pass membrane protein</topology>
    </subcellularLocation>
</comment>
<evidence type="ECO:0000256" key="5">
    <source>
        <dbReference type="ARBA" id="ARBA00022989"/>
    </source>
</evidence>
<dbReference type="EMBL" id="JAUTBK010000002">
    <property type="protein sequence ID" value="MDQ1207818.1"/>
    <property type="molecule type" value="Genomic_DNA"/>
</dbReference>
<proteinExistence type="inferred from homology"/>
<dbReference type="Proteomes" id="UP001233360">
    <property type="component" value="Unassembled WGS sequence"/>
</dbReference>
<evidence type="ECO:0000256" key="6">
    <source>
        <dbReference type="ARBA" id="ARBA00023065"/>
    </source>
</evidence>
<accession>A0ABU0UU42</accession>
<keyword evidence="5 9" id="KW-1133">Transmembrane helix</keyword>
<protein>
    <submittedName>
        <fullName evidence="10">Membrane protein</fullName>
    </submittedName>
</protein>
<sequence>MIIRNKANSFRLLFAWKGTILPQVLPALVIVMLISAMFGLLNSWHFLNIPTVPSIGFTIFGVILSIFIGFRNSSCYDRWWEGRKLWGALIATSRHIARDSHILNPLHRERLLHQTMVFSNVLRDRLRHQTTHPHHFLDHGYQDDDIAYFNQHINTPQHILEDMQKDLLTSLQSGEISDIIYSILSQHIVSLGNIQAGCDRIASTPLPYAYSVLLHRAVYCFCFILPFSLENILGIWTPLMVGLIAYMFLGLDALSGQLEEPFGLQENDLPLDSIVRLIERELLHSLDKELPPVIQANGDNLL</sequence>
<feature type="transmembrane region" description="Helical" evidence="9">
    <location>
        <begin position="208"/>
        <end position="229"/>
    </location>
</feature>
<keyword evidence="6" id="KW-0406">Ion transport</keyword>
<keyword evidence="3" id="KW-1003">Cell membrane</keyword>
<name>A0ABU0UU42_ACIBI</name>